<evidence type="ECO:0000313" key="2">
    <source>
        <dbReference type="Proteomes" id="UP001162483"/>
    </source>
</evidence>
<evidence type="ECO:0000313" key="1">
    <source>
        <dbReference type="EMBL" id="CAI9587560.1"/>
    </source>
</evidence>
<organism evidence="1 2">
    <name type="scientific">Staurois parvus</name>
    <dbReference type="NCBI Taxonomy" id="386267"/>
    <lineage>
        <taxon>Eukaryota</taxon>
        <taxon>Metazoa</taxon>
        <taxon>Chordata</taxon>
        <taxon>Craniata</taxon>
        <taxon>Vertebrata</taxon>
        <taxon>Euteleostomi</taxon>
        <taxon>Amphibia</taxon>
        <taxon>Batrachia</taxon>
        <taxon>Anura</taxon>
        <taxon>Neobatrachia</taxon>
        <taxon>Ranoidea</taxon>
        <taxon>Ranidae</taxon>
        <taxon>Staurois</taxon>
    </lineage>
</organism>
<dbReference type="Proteomes" id="UP001162483">
    <property type="component" value="Unassembled WGS sequence"/>
</dbReference>
<dbReference type="EMBL" id="CATNWA010015860">
    <property type="protein sequence ID" value="CAI9587560.1"/>
    <property type="molecule type" value="Genomic_DNA"/>
</dbReference>
<accession>A0ABN9ERU2</accession>
<keyword evidence="2" id="KW-1185">Reference proteome</keyword>
<protein>
    <submittedName>
        <fullName evidence="1">Uncharacterized protein</fullName>
    </submittedName>
</protein>
<comment type="caution">
    <text evidence="1">The sequence shown here is derived from an EMBL/GenBank/DDBJ whole genome shotgun (WGS) entry which is preliminary data.</text>
</comment>
<gene>
    <name evidence="1" type="ORF">SPARVUS_LOCUS10581229</name>
</gene>
<reference evidence="1" key="1">
    <citation type="submission" date="2023-05" db="EMBL/GenBank/DDBJ databases">
        <authorList>
            <person name="Stuckert A."/>
        </authorList>
    </citation>
    <scope>NUCLEOTIDE SEQUENCE</scope>
</reference>
<sequence length="81" mass="8683">MTSSHSNCTCTQQSVPHQCHLSVPINATCQCPSANINGTYQCLPVHIKATVPIRTAFQCQLSVPVSDSFECHQSVPPISAT</sequence>
<name>A0ABN9ERU2_9NEOB</name>
<proteinExistence type="predicted"/>